<dbReference type="AlphaFoldDB" id="A0A445MX45"/>
<evidence type="ECO:0000313" key="3">
    <source>
        <dbReference type="EMBL" id="SPD73921.1"/>
    </source>
</evidence>
<dbReference type="CDD" id="cd00293">
    <property type="entry name" value="USP-like"/>
    <property type="match status" value="2"/>
</dbReference>
<evidence type="ECO:0000256" key="1">
    <source>
        <dbReference type="ARBA" id="ARBA00008791"/>
    </source>
</evidence>
<name>A0A445MX45_9BACT</name>
<proteinExistence type="inferred from homology"/>
<protein>
    <submittedName>
        <fullName evidence="3">UspA domain protein</fullName>
    </submittedName>
</protein>
<feature type="domain" description="UspA" evidence="2">
    <location>
        <begin position="5"/>
        <end position="157"/>
    </location>
</feature>
<dbReference type="Gene3D" id="3.40.50.620">
    <property type="entry name" value="HUPs"/>
    <property type="match status" value="2"/>
</dbReference>
<dbReference type="InterPro" id="IPR006016">
    <property type="entry name" value="UspA"/>
</dbReference>
<dbReference type="SUPFAM" id="SSF52402">
    <property type="entry name" value="Adenine nucleotide alpha hydrolases-like"/>
    <property type="match status" value="2"/>
</dbReference>
<dbReference type="Pfam" id="PF00582">
    <property type="entry name" value="Usp"/>
    <property type="match status" value="2"/>
</dbReference>
<comment type="similarity">
    <text evidence="1">Belongs to the universal stress protein A family.</text>
</comment>
<dbReference type="PANTHER" id="PTHR46268">
    <property type="entry name" value="STRESS RESPONSE PROTEIN NHAX"/>
    <property type="match status" value="1"/>
</dbReference>
<dbReference type="EMBL" id="OJIN01000117">
    <property type="protein sequence ID" value="SPD73921.1"/>
    <property type="molecule type" value="Genomic_DNA"/>
</dbReference>
<gene>
    <name evidence="3" type="ORF">PITCH_A2030065</name>
</gene>
<dbReference type="InterPro" id="IPR006015">
    <property type="entry name" value="Universal_stress_UspA"/>
</dbReference>
<sequence>MDEKRHRILVAVDGSNQSLDAVGYIGRMLRPETSEIVLFNVMRDITDAFRDVGADPTFHSRIADISQWQLTQENMLKKFMDEGLKVLTDNGFHQDSVEIKIFKSQVGVARDIIEESKKGYSAVVVGRRGLSRLMDIMMGSVAYKLVERLANVPVWVVGGAPTSSKVLVAVDHSQGAMRAVDHVGDILGGRGKEITLLNVLRTPSMFVPELETLSPDKQKEIFSLAKDDVEPVFNTAKGVLTESGFAEDQITTNLITGVMSRAGTIVDEARRGGYGTIVIGRRGISRVEEFFMGRVSNKVISLAKEMAVWVVN</sequence>
<accession>A0A445MX45</accession>
<dbReference type="PRINTS" id="PR01438">
    <property type="entry name" value="UNVRSLSTRESS"/>
</dbReference>
<reference evidence="3" key="1">
    <citation type="submission" date="2018-01" db="EMBL/GenBank/DDBJ databases">
        <authorList>
            <person name="Regsiter A."/>
            <person name="William W."/>
        </authorList>
    </citation>
    <scope>NUCLEOTIDE SEQUENCE</scope>
    <source>
        <strain evidence="3">TRIP AH-1</strain>
    </source>
</reference>
<evidence type="ECO:0000259" key="2">
    <source>
        <dbReference type="Pfam" id="PF00582"/>
    </source>
</evidence>
<dbReference type="InterPro" id="IPR014729">
    <property type="entry name" value="Rossmann-like_a/b/a_fold"/>
</dbReference>
<feature type="domain" description="UspA" evidence="2">
    <location>
        <begin position="165"/>
        <end position="305"/>
    </location>
</feature>
<organism evidence="3">
    <name type="scientific">uncultured Desulfobacterium sp</name>
    <dbReference type="NCBI Taxonomy" id="201089"/>
    <lineage>
        <taxon>Bacteria</taxon>
        <taxon>Pseudomonadati</taxon>
        <taxon>Thermodesulfobacteriota</taxon>
        <taxon>Desulfobacteria</taxon>
        <taxon>Desulfobacterales</taxon>
        <taxon>Desulfobacteriaceae</taxon>
        <taxon>Desulfobacterium</taxon>
        <taxon>environmental samples</taxon>
    </lineage>
</organism>
<dbReference type="PANTHER" id="PTHR46268:SF6">
    <property type="entry name" value="UNIVERSAL STRESS PROTEIN UP12"/>
    <property type="match status" value="1"/>
</dbReference>